<proteinExistence type="predicted"/>
<dbReference type="PANTHER" id="PTHR28055">
    <property type="entry name" value="ALTERED INHERITANCE OF MITOCHONDRIA PROTEIN 41, MITOCHONDRIAL"/>
    <property type="match status" value="1"/>
</dbReference>
<name>M1ZLL0_9FIRM</name>
<dbReference type="EMBL" id="LT669839">
    <property type="protein sequence ID" value="SHD77438.1"/>
    <property type="molecule type" value="Genomic_DNA"/>
</dbReference>
<dbReference type="Gene3D" id="1.10.10.410">
    <property type="match status" value="1"/>
</dbReference>
<dbReference type="InterPro" id="IPR019004">
    <property type="entry name" value="YqeY/Aim41"/>
</dbReference>
<dbReference type="OrthoDB" id="9794041at2"/>
<evidence type="ECO:0008006" key="3">
    <source>
        <dbReference type="Google" id="ProtNLM"/>
    </source>
</evidence>
<reference evidence="1 2" key="1">
    <citation type="submission" date="2016-11" db="EMBL/GenBank/DDBJ databases">
        <authorList>
            <person name="Manzoor S."/>
        </authorList>
    </citation>
    <scope>NUCLEOTIDE SEQUENCE [LARGE SCALE GENOMIC DNA]</scope>
    <source>
        <strain evidence="1">Clostridium ultunense strain Esp</strain>
    </source>
</reference>
<organism evidence="1 2">
    <name type="scientific">[Clostridium] ultunense Esp</name>
    <dbReference type="NCBI Taxonomy" id="1288971"/>
    <lineage>
        <taxon>Bacteria</taxon>
        <taxon>Bacillati</taxon>
        <taxon>Bacillota</taxon>
        <taxon>Tissierellia</taxon>
        <taxon>Tissierellales</taxon>
        <taxon>Tepidimicrobiaceae</taxon>
        <taxon>Schnuerera</taxon>
    </lineage>
</organism>
<dbReference type="GO" id="GO:0016884">
    <property type="term" value="F:carbon-nitrogen ligase activity, with glutamine as amido-N-donor"/>
    <property type="evidence" value="ECO:0007669"/>
    <property type="project" value="InterPro"/>
</dbReference>
<dbReference type="AlphaFoldDB" id="M1ZLL0"/>
<dbReference type="HOGENOM" id="CLU_079430_2_1_9"/>
<dbReference type="Gene3D" id="1.10.1510.10">
    <property type="entry name" value="Uncharacterised protein YqeY/AIM41 PF09424, N-terminal domain"/>
    <property type="match status" value="1"/>
</dbReference>
<evidence type="ECO:0000313" key="1">
    <source>
        <dbReference type="EMBL" id="SHD77438.1"/>
    </source>
</evidence>
<keyword evidence="2" id="KW-1185">Reference proteome</keyword>
<sequence>MSLKEKLMEDLKASMKNKDTVRKNTITMVRAAIKQTEVDHRVELEDEQIIEIISKQLKEKKNAIEDFKKGDRQDLVDLTEKEMDILLEYLPRQLTEEEIKKIVATTIDEVDAKSMKDIGMVMKSVMPKVKGRADGNTVNKIVREILK</sequence>
<gene>
    <name evidence="1" type="primary">yqeY</name>
    <name evidence="1" type="ORF">CUESP1_2081</name>
</gene>
<dbReference type="InterPro" id="IPR023168">
    <property type="entry name" value="GatB_Yqey_C_2"/>
</dbReference>
<evidence type="ECO:0000313" key="2">
    <source>
        <dbReference type="Proteomes" id="UP000245423"/>
    </source>
</evidence>
<protein>
    <recommendedName>
        <fullName evidence="3">GatB/YqeY domain-containing protein</fullName>
    </recommendedName>
</protein>
<dbReference type="Pfam" id="PF09424">
    <property type="entry name" value="YqeY"/>
    <property type="match status" value="1"/>
</dbReference>
<accession>M1ZLL0</accession>
<dbReference type="SUPFAM" id="SSF89095">
    <property type="entry name" value="GatB/YqeY motif"/>
    <property type="match status" value="1"/>
</dbReference>
<dbReference type="InterPro" id="IPR003789">
    <property type="entry name" value="Asn/Gln_tRNA_amidoTrase-B-like"/>
</dbReference>
<dbReference type="RefSeq" id="WP_005587682.1">
    <property type="nucleotide sequence ID" value="NZ_LT669839.1"/>
</dbReference>
<dbReference type="Proteomes" id="UP000245423">
    <property type="component" value="Chromosome 1"/>
</dbReference>
<dbReference type="PANTHER" id="PTHR28055:SF1">
    <property type="entry name" value="ALTERED INHERITANCE OF MITOCHONDRIA PROTEIN 41, MITOCHONDRIAL"/>
    <property type="match status" value="1"/>
</dbReference>
<dbReference type="InterPro" id="IPR042184">
    <property type="entry name" value="YqeY/Aim41_N"/>
</dbReference>